<reference evidence="1" key="2">
    <citation type="submission" date="2021-04" db="EMBL/GenBank/DDBJ databases">
        <authorList>
            <person name="Gilroy R."/>
        </authorList>
    </citation>
    <scope>NUCLEOTIDE SEQUENCE</scope>
    <source>
        <strain evidence="1">ChiW7-2402</strain>
    </source>
</reference>
<accession>A0A9D2G4K6</accession>
<dbReference type="EMBL" id="DXBB01000018">
    <property type="protein sequence ID" value="HIZ72136.1"/>
    <property type="molecule type" value="Genomic_DNA"/>
</dbReference>
<protein>
    <submittedName>
        <fullName evidence="1">Uncharacterized protein</fullName>
    </submittedName>
</protein>
<comment type="caution">
    <text evidence="1">The sequence shown here is derived from an EMBL/GenBank/DDBJ whole genome shotgun (WGS) entry which is preliminary data.</text>
</comment>
<gene>
    <name evidence="1" type="ORF">H9964_00985</name>
</gene>
<organism evidence="1 2">
    <name type="scientific">Candidatus Gallimonas intestinavium</name>
    <dbReference type="NCBI Taxonomy" id="2838603"/>
    <lineage>
        <taxon>Bacteria</taxon>
        <taxon>Bacillati</taxon>
        <taxon>Bacillota</taxon>
        <taxon>Clostridia</taxon>
        <taxon>Candidatus Gallimonas</taxon>
    </lineage>
</organism>
<name>A0A9D2G4K6_9FIRM</name>
<evidence type="ECO:0000313" key="1">
    <source>
        <dbReference type="EMBL" id="HIZ72136.1"/>
    </source>
</evidence>
<proteinExistence type="predicted"/>
<sequence length="220" mass="25660">MSCKQFVIDYIEGRVTTQTFLDRFNTDLALRQWLQSIVPQGKLGYYEVSVDKDGVANQETGPYDVARTIAGYWKVPWDKLGNELNTHFEITQLFQEAFPQEQIHPDKSIEEKFNFMLDACPGYIGGEEVIGSGILEEIYEDTPVNLNKAHRVKYFKEKVKNLFYIENNHYPHWLQEAEWPMSNGKPMKYLSSKKLYNGEGREYTFENPDTHDVRTVIQIS</sequence>
<evidence type="ECO:0000313" key="2">
    <source>
        <dbReference type="Proteomes" id="UP000824102"/>
    </source>
</evidence>
<reference evidence="1" key="1">
    <citation type="journal article" date="2021" name="PeerJ">
        <title>Extensive microbial diversity within the chicken gut microbiome revealed by metagenomics and culture.</title>
        <authorList>
            <person name="Gilroy R."/>
            <person name="Ravi A."/>
            <person name="Getino M."/>
            <person name="Pursley I."/>
            <person name="Horton D.L."/>
            <person name="Alikhan N.F."/>
            <person name="Baker D."/>
            <person name="Gharbi K."/>
            <person name="Hall N."/>
            <person name="Watson M."/>
            <person name="Adriaenssens E.M."/>
            <person name="Foster-Nyarko E."/>
            <person name="Jarju S."/>
            <person name="Secka A."/>
            <person name="Antonio M."/>
            <person name="Oren A."/>
            <person name="Chaudhuri R.R."/>
            <person name="La Ragione R."/>
            <person name="Hildebrand F."/>
            <person name="Pallen M.J."/>
        </authorList>
    </citation>
    <scope>NUCLEOTIDE SEQUENCE</scope>
    <source>
        <strain evidence="1">ChiW7-2402</strain>
    </source>
</reference>
<dbReference type="Proteomes" id="UP000824102">
    <property type="component" value="Unassembled WGS sequence"/>
</dbReference>
<dbReference type="AlphaFoldDB" id="A0A9D2G4K6"/>